<dbReference type="PANTHER" id="PTHR43557:SF2">
    <property type="entry name" value="RIESKE DOMAIN-CONTAINING PROTEIN-RELATED"/>
    <property type="match status" value="1"/>
</dbReference>
<dbReference type="SUPFAM" id="SSF55424">
    <property type="entry name" value="FAD/NAD-linked reductases, dimerisation (C-terminal) domain"/>
    <property type="match status" value="1"/>
</dbReference>
<dbReference type="PRINTS" id="PR00368">
    <property type="entry name" value="FADPNR"/>
</dbReference>
<accession>A0ABZ3G0L9</accession>
<dbReference type="InterPro" id="IPR028202">
    <property type="entry name" value="Reductase_C"/>
</dbReference>
<sequence>MKTVIVGAGQAGAWVARTLRQHAPEAAIVLVGQEPHPPYERPPLSKGVMSGAQPEPPCLLSIQQADELGIRLELGTRAVAIDRARRQVLLERGLPLAYDTLVLATGGAARQPNIPGANLAGVHTLRSLDDAVRLRGALQAGRRLLVVGGGWIGLEVAATARRLGLQVCLIEGGSRLCARSVPADISNFLLDMHRRHGVDVQLKGAVTAIEPAADDGALRVRTHRGVELADVVVFGIGLEPNTELAVACGLQVENGIVVDARGQTSDPAIYAVGDVANQPCGWPGAQARLRLESWANAQGQGIAVGAALAGQPPVPRDLPWFWSDQYDVNLQVLGLPSEAGLRVVRGSMRDAKFCVFQIVEGALHSVVAVNMAKELKLAKRWHKQGRCPSIAELQNPDTRLERL</sequence>
<dbReference type="InterPro" id="IPR016156">
    <property type="entry name" value="FAD/NAD-linked_Rdtase_dimer_sf"/>
</dbReference>
<evidence type="ECO:0000259" key="5">
    <source>
        <dbReference type="Pfam" id="PF07992"/>
    </source>
</evidence>
<evidence type="ECO:0000256" key="2">
    <source>
        <dbReference type="ARBA" id="ARBA00022630"/>
    </source>
</evidence>
<keyword evidence="4" id="KW-0560">Oxidoreductase</keyword>
<organism evidence="7 8">
    <name type="scientific">Achromobacter denitrificans</name>
    <name type="common">Alcaligenes denitrificans</name>
    <dbReference type="NCBI Taxonomy" id="32002"/>
    <lineage>
        <taxon>Bacteria</taxon>
        <taxon>Pseudomonadati</taxon>
        <taxon>Pseudomonadota</taxon>
        <taxon>Betaproteobacteria</taxon>
        <taxon>Burkholderiales</taxon>
        <taxon>Alcaligenaceae</taxon>
        <taxon>Achromobacter</taxon>
    </lineage>
</organism>
<dbReference type="Gene3D" id="3.50.50.60">
    <property type="entry name" value="FAD/NAD(P)-binding domain"/>
    <property type="match status" value="2"/>
</dbReference>
<evidence type="ECO:0000313" key="7">
    <source>
        <dbReference type="EMBL" id="XAN14080.1"/>
    </source>
</evidence>
<dbReference type="InterPro" id="IPR050446">
    <property type="entry name" value="FAD-oxidoreductase/Apoptosis"/>
</dbReference>
<comment type="cofactor">
    <cofactor evidence="1">
        <name>FAD</name>
        <dbReference type="ChEBI" id="CHEBI:57692"/>
    </cofactor>
</comment>
<name>A0ABZ3G0L9_ACHDE</name>
<dbReference type="RefSeq" id="WP_209166699.1">
    <property type="nucleotide sequence ID" value="NZ_CP154792.1"/>
</dbReference>
<keyword evidence="2" id="KW-0285">Flavoprotein</keyword>
<evidence type="ECO:0000259" key="6">
    <source>
        <dbReference type="Pfam" id="PF14759"/>
    </source>
</evidence>
<dbReference type="PANTHER" id="PTHR43557">
    <property type="entry name" value="APOPTOSIS-INDUCING FACTOR 1"/>
    <property type="match status" value="1"/>
</dbReference>
<proteinExistence type="predicted"/>
<dbReference type="Pfam" id="PF14759">
    <property type="entry name" value="Reductase_C"/>
    <property type="match status" value="1"/>
</dbReference>
<keyword evidence="8" id="KW-1185">Reference proteome</keyword>
<dbReference type="Proteomes" id="UP001446337">
    <property type="component" value="Chromosome"/>
</dbReference>
<evidence type="ECO:0000256" key="3">
    <source>
        <dbReference type="ARBA" id="ARBA00022827"/>
    </source>
</evidence>
<gene>
    <name evidence="7" type="ORF">AAIK43_22170</name>
</gene>
<protein>
    <submittedName>
        <fullName evidence="7">FAD-dependent oxidoreductase</fullName>
    </submittedName>
</protein>
<dbReference type="EMBL" id="CP154792">
    <property type="protein sequence ID" value="XAN14080.1"/>
    <property type="molecule type" value="Genomic_DNA"/>
</dbReference>
<feature type="domain" description="Reductase C-terminal" evidence="6">
    <location>
        <begin position="320"/>
        <end position="402"/>
    </location>
</feature>
<dbReference type="Pfam" id="PF07992">
    <property type="entry name" value="Pyr_redox_2"/>
    <property type="match status" value="1"/>
</dbReference>
<reference evidence="7 8" key="1">
    <citation type="submission" date="2024-05" db="EMBL/GenBank/DDBJ databases">
        <title>Achromobacter denitrificans. BP1, complete genome.</title>
        <authorList>
            <person name="Zhang B."/>
        </authorList>
    </citation>
    <scope>NUCLEOTIDE SEQUENCE [LARGE SCALE GENOMIC DNA]</scope>
    <source>
        <strain evidence="7 8">BP1</strain>
    </source>
</reference>
<evidence type="ECO:0000313" key="8">
    <source>
        <dbReference type="Proteomes" id="UP001446337"/>
    </source>
</evidence>
<dbReference type="InterPro" id="IPR023753">
    <property type="entry name" value="FAD/NAD-binding_dom"/>
</dbReference>
<keyword evidence="3" id="KW-0274">FAD</keyword>
<dbReference type="InterPro" id="IPR036188">
    <property type="entry name" value="FAD/NAD-bd_sf"/>
</dbReference>
<feature type="domain" description="FAD/NAD(P)-binding" evidence="5">
    <location>
        <begin position="2"/>
        <end position="301"/>
    </location>
</feature>
<dbReference type="SUPFAM" id="SSF51905">
    <property type="entry name" value="FAD/NAD(P)-binding domain"/>
    <property type="match status" value="2"/>
</dbReference>
<dbReference type="Gene3D" id="3.30.390.30">
    <property type="match status" value="1"/>
</dbReference>
<evidence type="ECO:0000256" key="1">
    <source>
        <dbReference type="ARBA" id="ARBA00001974"/>
    </source>
</evidence>
<dbReference type="PRINTS" id="PR00411">
    <property type="entry name" value="PNDRDTASEI"/>
</dbReference>
<evidence type="ECO:0000256" key="4">
    <source>
        <dbReference type="ARBA" id="ARBA00023002"/>
    </source>
</evidence>